<dbReference type="SUPFAM" id="SSF50939">
    <property type="entry name" value="Sialidases"/>
    <property type="match status" value="1"/>
</dbReference>
<protein>
    <recommendedName>
        <fullName evidence="3">Neuraminidase</fullName>
    </recommendedName>
</protein>
<comment type="caution">
    <text evidence="1">The sequence shown here is derived from an EMBL/GenBank/DDBJ whole genome shotgun (WGS) entry which is preliminary data.</text>
</comment>
<dbReference type="AlphaFoldDB" id="R9ICD2"/>
<keyword evidence="2" id="KW-1185">Reference proteome</keyword>
<organism evidence="1 2">
    <name type="scientific">Phocaeicola sartorii</name>
    <dbReference type="NCBI Taxonomy" id="671267"/>
    <lineage>
        <taxon>Bacteria</taxon>
        <taxon>Pseudomonadati</taxon>
        <taxon>Bacteroidota</taxon>
        <taxon>Bacteroidia</taxon>
        <taxon>Bacteroidales</taxon>
        <taxon>Bacteroidaceae</taxon>
        <taxon>Phocaeicola</taxon>
    </lineage>
</organism>
<dbReference type="PATRIC" id="fig|1235788.3.peg.1028"/>
<name>R9ICD2_9BACT</name>
<dbReference type="Proteomes" id="UP000014200">
    <property type="component" value="Unassembled WGS sequence"/>
</dbReference>
<dbReference type="Pfam" id="PF15892">
    <property type="entry name" value="BNR_4"/>
    <property type="match status" value="1"/>
</dbReference>
<dbReference type="STRING" id="1235788.C802_01011"/>
<accession>R9ICD2</accession>
<evidence type="ECO:0000313" key="2">
    <source>
        <dbReference type="Proteomes" id="UP000014200"/>
    </source>
</evidence>
<evidence type="ECO:0000313" key="1">
    <source>
        <dbReference type="EMBL" id="EOS14994.1"/>
    </source>
</evidence>
<sequence>MTVFCLFTAELLIPTMTEISYFCSVINRMAMKNLFLLIALCCIAFSAHSQRLVEVGKGFSSTSVNATVFRNNSIVTHGDTQYISYYDADGWLMLGKRRLGTEEWTLYRSQYKGNVQDAHNIISMMVDGDGYLHLSFDHHGHKLNYCRSIAPDTLVLGDKEPMIGHEEEDVTYPEFHLLADGDLLFVYRSGASGRGNMVMNRYDVKSRKWERVQDVLVDGENERNAYWQLYVDQVGTIHLSWVWRETWHVETNHDLCYARSLDGGKNWYKTNGQKYELPIRLGNAEYACRIPQNAELINQTSMSTDVAGHPYIATYWRSPDSDVPQYRIVWHDGVKWHSRQVSNRKTPFSLKGGGTKMIPISRPRMVVDNGEVYYLFRDQERGSKVSMYYTKDVQYGEWRVKDLTDFPVNAWEPSHDTELWKTKKQLHIYVQDTRQGDGEKMVETEPQMVYVLEL</sequence>
<evidence type="ECO:0008006" key="3">
    <source>
        <dbReference type="Google" id="ProtNLM"/>
    </source>
</evidence>
<gene>
    <name evidence="1" type="ORF">C802_01011</name>
</gene>
<dbReference type="EMBL" id="ASSP01000006">
    <property type="protein sequence ID" value="EOS14994.1"/>
    <property type="molecule type" value="Genomic_DNA"/>
</dbReference>
<dbReference type="HOGENOM" id="CLU_034063_0_0_10"/>
<proteinExistence type="predicted"/>
<reference evidence="1 2" key="1">
    <citation type="submission" date="2013-04" db="EMBL/GenBank/DDBJ databases">
        <title>The Genome Sequence of Bacteroides massiliensis dnLKV3.</title>
        <authorList>
            <consortium name="The Broad Institute Genomics Platform"/>
            <consortium name="The Broad Institute Genome Sequencing Center for Infectious Disease"/>
            <person name="Earl A."/>
            <person name="Xavier R."/>
            <person name="Kuhn K."/>
            <person name="Stappenbeck T."/>
            <person name="Walker B."/>
            <person name="Young S."/>
            <person name="Zeng Q."/>
            <person name="Gargeya S."/>
            <person name="Fitzgerald M."/>
            <person name="Haas B."/>
            <person name="Abouelleil A."/>
            <person name="Allen A.W."/>
            <person name="Alvarado L."/>
            <person name="Arachchi H.M."/>
            <person name="Berlin A.M."/>
            <person name="Chapman S.B."/>
            <person name="Gainer-Dewar J."/>
            <person name="Goldberg J."/>
            <person name="Griggs A."/>
            <person name="Gujja S."/>
            <person name="Hansen M."/>
            <person name="Howarth C."/>
            <person name="Imamovic A."/>
            <person name="Ireland A."/>
            <person name="Larimer J."/>
            <person name="McCowan C."/>
            <person name="Murphy C."/>
            <person name="Pearson M."/>
            <person name="Poon T.W."/>
            <person name="Priest M."/>
            <person name="Roberts A."/>
            <person name="Saif S."/>
            <person name="Shea T."/>
            <person name="Sisk P."/>
            <person name="Sykes S."/>
            <person name="Wortman J."/>
            <person name="Nusbaum C."/>
            <person name="Birren B."/>
        </authorList>
    </citation>
    <scope>NUCLEOTIDE SEQUENCE [LARGE SCALE GENOMIC DNA]</scope>
    <source>
        <strain evidence="2">dnLKV3</strain>
    </source>
</reference>
<dbReference type="InterPro" id="IPR036278">
    <property type="entry name" value="Sialidase_sf"/>
</dbReference>